<evidence type="ECO:0000313" key="7">
    <source>
        <dbReference type="Proteomes" id="UP000790787"/>
    </source>
</evidence>
<dbReference type="SUPFAM" id="SSF54403">
    <property type="entry name" value="Cystatin/monellin"/>
    <property type="match status" value="1"/>
</dbReference>
<evidence type="ECO:0000313" key="5">
    <source>
        <dbReference type="EMBL" id="AIE76380.1"/>
    </source>
</evidence>
<evidence type="ECO:0000259" key="4">
    <source>
        <dbReference type="Pfam" id="PF16845"/>
    </source>
</evidence>
<dbReference type="GO" id="GO:0004869">
    <property type="term" value="F:cysteine-type endopeptidase inhibitor activity"/>
    <property type="evidence" value="ECO:0007669"/>
    <property type="project" value="UniProtKB-KW"/>
</dbReference>
<evidence type="ECO:0000256" key="1">
    <source>
        <dbReference type="ARBA" id="ARBA00022690"/>
    </source>
</evidence>
<evidence type="ECO:0000256" key="2">
    <source>
        <dbReference type="ARBA" id="ARBA00022704"/>
    </source>
</evidence>
<dbReference type="GeneID" id="107807508"/>
<accession>A0A075F939</accession>
<evidence type="ECO:0000313" key="6">
    <source>
        <dbReference type="Proteomes" id="UP000084051"/>
    </source>
</evidence>
<keyword evidence="2" id="KW-0789">Thiol protease inhibitor</keyword>
<reference evidence="8" key="3">
    <citation type="submission" date="2025-04" db="UniProtKB">
        <authorList>
            <consortium name="RefSeq"/>
        </authorList>
    </citation>
    <scope>IDENTIFICATION</scope>
</reference>
<proteinExistence type="evidence at transcript level"/>
<dbReference type="KEGG" id="nta:107807508"/>
<dbReference type="AlphaFoldDB" id="A0A075F939"/>
<dbReference type="EMBL" id="KJ725119">
    <property type="protein sequence ID" value="AIE76380.1"/>
    <property type="molecule type" value="mRNA"/>
</dbReference>
<keyword evidence="7" id="KW-1185">Reference proteome</keyword>
<name>A0A075F939_TOBAC</name>
<dbReference type="InterPro" id="IPR046350">
    <property type="entry name" value="Cystatin_sf"/>
</dbReference>
<organism evidence="5">
    <name type="scientific">Nicotiana tabacum</name>
    <name type="common">Common tobacco</name>
    <dbReference type="NCBI Taxonomy" id="4097"/>
    <lineage>
        <taxon>Eukaryota</taxon>
        <taxon>Viridiplantae</taxon>
        <taxon>Streptophyta</taxon>
        <taxon>Embryophyta</taxon>
        <taxon>Tracheophyta</taxon>
        <taxon>Spermatophyta</taxon>
        <taxon>Magnoliopsida</taxon>
        <taxon>eudicotyledons</taxon>
        <taxon>Gunneridae</taxon>
        <taxon>Pentapetalae</taxon>
        <taxon>asterids</taxon>
        <taxon>lamiids</taxon>
        <taxon>Solanales</taxon>
        <taxon>Solanaceae</taxon>
        <taxon>Nicotianoideae</taxon>
        <taxon>Nicotianeae</taxon>
        <taxon>Nicotiana</taxon>
    </lineage>
</organism>
<dbReference type="PaxDb" id="4097-A0A075F939"/>
<protein>
    <submittedName>
        <fullName evidence="5">Cysteine protease inhibitor</fullName>
    </submittedName>
    <submittedName>
        <fullName evidence="8">Cysteine proteinase inhibitor 5</fullName>
    </submittedName>
</protein>
<dbReference type="Proteomes" id="UP000790787">
    <property type="component" value="Chromosome 13"/>
</dbReference>
<dbReference type="Gene3D" id="3.10.450.10">
    <property type="match status" value="1"/>
</dbReference>
<evidence type="ECO:0000313" key="8">
    <source>
        <dbReference type="RefSeq" id="XP_016487402.1"/>
    </source>
</evidence>
<evidence type="ECO:0000256" key="3">
    <source>
        <dbReference type="SAM" id="SignalP"/>
    </source>
</evidence>
<keyword evidence="3" id="KW-0732">Signal</keyword>
<dbReference type="PANTHER" id="PTHR47364">
    <property type="entry name" value="CYSTEINE PROTEINASE INHIBITOR 5"/>
    <property type="match status" value="1"/>
</dbReference>
<feature type="signal peptide" evidence="3">
    <location>
        <begin position="1"/>
        <end position="27"/>
    </location>
</feature>
<feature type="chain" id="PRO_5015017641" evidence="3">
    <location>
        <begin position="28"/>
        <end position="131"/>
    </location>
</feature>
<sequence>MAFKFNSFLFVTLSIVVVASTFSYVSARVPNTLALSPSVDDWQPIKDLKDPKVIDIANFAIKAYNDKTEGSDLKLKKVLKGKFQVVATGITYRLLISTTDEDFADEDIAVVFENCKDNVRKLISFLSLRNN</sequence>
<dbReference type="Pfam" id="PF16845">
    <property type="entry name" value="SQAPI"/>
    <property type="match status" value="1"/>
</dbReference>
<gene>
    <name evidence="5" type="primary">CYS8</name>
    <name evidence="8" type="synonym">LOC107807508</name>
</gene>
<feature type="domain" description="Cystatin" evidence="4">
    <location>
        <begin position="45"/>
        <end position="126"/>
    </location>
</feature>
<dbReference type="OrthoDB" id="2016588at2759"/>
<dbReference type="PANTHER" id="PTHR47364:SF11">
    <property type="entry name" value="CYSTEINE PROTEINASE INHIBITOR 5-LIKE"/>
    <property type="match status" value="1"/>
</dbReference>
<reference evidence="6" key="1">
    <citation type="journal article" date="2014" name="Nat. Commun.">
        <title>The tobacco genome sequence and its comparison with those of tomato and potato.</title>
        <authorList>
            <person name="Sierro N."/>
            <person name="Battey J.N."/>
            <person name="Ouadi S."/>
            <person name="Bakaher N."/>
            <person name="Bovet L."/>
            <person name="Willig A."/>
            <person name="Goepfert S."/>
            <person name="Peitsch M.C."/>
            <person name="Ivanov N.V."/>
        </authorList>
    </citation>
    <scope>NUCLEOTIDE SEQUENCE [LARGE SCALE GENOMIC DNA]</scope>
    <source>
        <strain evidence="6">cv. TN90</strain>
    </source>
</reference>
<keyword evidence="1" id="KW-0646">Protease inhibitor</keyword>
<dbReference type="InterPro" id="IPR000010">
    <property type="entry name" value="Cystatin_dom"/>
</dbReference>
<dbReference type="RefSeq" id="XP_016487402.1">
    <property type="nucleotide sequence ID" value="XM_016631916.1"/>
</dbReference>
<reference evidence="5" key="2">
    <citation type="journal article" date="2015" name="Plant Cell Rep.">
        <title>Genome-wide identification and characterization of cystatin family genes in rice (Oryza sativa L.).</title>
        <authorList>
            <person name="Wang W."/>
            <person name="Zhao P."/>
            <person name="Zhou X.M."/>
            <person name="Xiong H.X."/>
            <person name="Sun M.X."/>
        </authorList>
    </citation>
    <scope>NUCLEOTIDE SEQUENCE</scope>
</reference>
<dbReference type="STRING" id="4097.A0A075F939"/>